<keyword evidence="4" id="KW-1185">Reference proteome</keyword>
<dbReference type="Gene3D" id="1.10.30.50">
    <property type="match status" value="1"/>
</dbReference>
<feature type="domain" description="HNH" evidence="2">
    <location>
        <begin position="31"/>
        <end position="77"/>
    </location>
</feature>
<keyword evidence="3" id="KW-0255">Endonuclease</keyword>
<accession>A0ABR8CDD9</accession>
<keyword evidence="3" id="KW-0378">Hydrolase</keyword>
<dbReference type="InterPro" id="IPR002711">
    <property type="entry name" value="HNH"/>
</dbReference>
<proteinExistence type="predicted"/>
<keyword evidence="3" id="KW-0540">Nuclease</keyword>
<dbReference type="Pfam" id="PF01844">
    <property type="entry name" value="HNH"/>
    <property type="match status" value="1"/>
</dbReference>
<keyword evidence="1" id="KW-0175">Coiled coil</keyword>
<organism evidence="3 4">
    <name type="scientific">Phormidium tenue FACHB-1050</name>
    <dbReference type="NCBI Taxonomy" id="2692857"/>
    <lineage>
        <taxon>Bacteria</taxon>
        <taxon>Bacillati</taxon>
        <taxon>Cyanobacteriota</taxon>
        <taxon>Cyanophyceae</taxon>
        <taxon>Oscillatoriophycideae</taxon>
        <taxon>Oscillatoriales</taxon>
        <taxon>Oscillatoriaceae</taxon>
        <taxon>Phormidium</taxon>
    </lineage>
</organism>
<reference evidence="3 4" key="1">
    <citation type="journal article" date="2020" name="ISME J.">
        <title>Comparative genomics reveals insights into cyanobacterial evolution and habitat adaptation.</title>
        <authorList>
            <person name="Chen M.Y."/>
            <person name="Teng W.K."/>
            <person name="Zhao L."/>
            <person name="Hu C.X."/>
            <person name="Zhou Y.K."/>
            <person name="Han B.P."/>
            <person name="Song L.R."/>
            <person name="Shu W.S."/>
        </authorList>
    </citation>
    <scope>NUCLEOTIDE SEQUENCE [LARGE SCALE GENOMIC DNA]</scope>
    <source>
        <strain evidence="3 4">FACHB-1050</strain>
    </source>
</reference>
<evidence type="ECO:0000313" key="4">
    <source>
        <dbReference type="Proteomes" id="UP000618445"/>
    </source>
</evidence>
<protein>
    <submittedName>
        <fullName evidence="3">HNH endonuclease</fullName>
    </submittedName>
</protein>
<feature type="coiled-coil region" evidence="1">
    <location>
        <begin position="103"/>
        <end position="130"/>
    </location>
</feature>
<evidence type="ECO:0000256" key="1">
    <source>
        <dbReference type="SAM" id="Coils"/>
    </source>
</evidence>
<name>A0ABR8CDD9_9CYAN</name>
<dbReference type="EMBL" id="JACJQY010000016">
    <property type="protein sequence ID" value="MBD2317534.1"/>
    <property type="molecule type" value="Genomic_DNA"/>
</dbReference>
<dbReference type="RefSeq" id="WP_190578372.1">
    <property type="nucleotide sequence ID" value="NZ_CAWPQU010000008.1"/>
</dbReference>
<evidence type="ECO:0000313" key="3">
    <source>
        <dbReference type="EMBL" id="MBD2317534.1"/>
    </source>
</evidence>
<sequence>MRPVERGTAPRTYSKYGDAIGDLEERLGTYCSYCERRLPASLAVEHVVPKDLHPELKTEWTNFLLGCANCNSVKGDQPVEVDNFLWCDRDNTFLAFAYSKGGFVQLADNLNEAQKNKAQALLDLVGLQRHKASGRNRPAPRDKRWQDRELAWASAESCRNNFEILGQTNEVRELVLEVAKYCGFFSVWMNVFKDYPDVKRELIKIFTGTATSCFDANGNPINRPNSII</sequence>
<dbReference type="Proteomes" id="UP000618445">
    <property type="component" value="Unassembled WGS sequence"/>
</dbReference>
<comment type="caution">
    <text evidence="3">The sequence shown here is derived from an EMBL/GenBank/DDBJ whole genome shotgun (WGS) entry which is preliminary data.</text>
</comment>
<evidence type="ECO:0000259" key="2">
    <source>
        <dbReference type="Pfam" id="PF01844"/>
    </source>
</evidence>
<gene>
    <name evidence="3" type="ORF">H6G05_11840</name>
</gene>
<dbReference type="GO" id="GO:0004519">
    <property type="term" value="F:endonuclease activity"/>
    <property type="evidence" value="ECO:0007669"/>
    <property type="project" value="UniProtKB-KW"/>
</dbReference>